<accession>A0A7D3U372</accession>
<reference evidence="1" key="1">
    <citation type="submission" date="2020-04" db="EMBL/GenBank/DDBJ databases">
        <authorList>
            <person name="Hulatt C.J."/>
            <person name="Posewitz M.C."/>
        </authorList>
    </citation>
    <scope>NUCLEOTIDE SEQUENCE</scope>
    <source>
        <strain evidence="1">NIVA-4/92</strain>
    </source>
</reference>
<keyword evidence="1" id="KW-0934">Plastid</keyword>
<proteinExistence type="predicted"/>
<dbReference type="AlphaFoldDB" id="A0A7D3U372"/>
<sequence length="75" mass="8743">MGCKLYHFLMSNKLLEKVEYLLNQSNNVYATTLQVALLAKKKKSIEDLSSEPFKKNIIVQSINEIFDEKSNQKEY</sequence>
<dbReference type="GO" id="GO:0000428">
    <property type="term" value="C:DNA-directed RNA polymerase complex"/>
    <property type="evidence" value="ECO:0007669"/>
    <property type="project" value="UniProtKB-KW"/>
</dbReference>
<dbReference type="RefSeq" id="YP_009863781.1">
    <property type="nucleotide sequence ID" value="NC_049013.1"/>
</dbReference>
<name>A0A7D3U372_9EUKA</name>
<evidence type="ECO:0000313" key="1">
    <source>
        <dbReference type="EMBL" id="QKE31112.1"/>
    </source>
</evidence>
<dbReference type="EMBL" id="MT364382">
    <property type="protein sequence ID" value="QKE31112.1"/>
    <property type="molecule type" value="Genomic_DNA"/>
</dbReference>
<geneLocation type="plastid" evidence="1"/>
<keyword evidence="1" id="KW-0804">Transcription</keyword>
<organism evidence="1">
    <name type="scientific">Pavlova sp. NIVA-4/92</name>
    <dbReference type="NCBI Taxonomy" id="2686093"/>
    <lineage>
        <taxon>Eukaryota</taxon>
        <taxon>Haptista</taxon>
        <taxon>Haptophyta</taxon>
        <taxon>Pavlovophyceae</taxon>
        <taxon>Pavlovales</taxon>
        <taxon>Pavlovaceae</taxon>
        <taxon>Pavlova</taxon>
    </lineage>
</organism>
<keyword evidence="1" id="KW-0240">DNA-directed RNA polymerase</keyword>
<gene>
    <name evidence="1" type="primary">rpoZ</name>
</gene>
<protein>
    <submittedName>
        <fullName evidence="1">DNA-directed RNA polymerase subunit omega</fullName>
    </submittedName>
</protein>
<dbReference type="GeneID" id="55752455"/>